<dbReference type="Proteomes" id="UP000536835">
    <property type="component" value="Unassembled WGS sequence"/>
</dbReference>
<comment type="caution">
    <text evidence="2">The sequence shown here is derived from an EMBL/GenBank/DDBJ whole genome shotgun (WGS) entry which is preliminary data.</text>
</comment>
<evidence type="ECO:0000313" key="2">
    <source>
        <dbReference type="EMBL" id="NNU17225.1"/>
    </source>
</evidence>
<protein>
    <submittedName>
        <fullName evidence="2">Beta-lactamase family protein</fullName>
    </submittedName>
</protein>
<organism evidence="2 3">
    <name type="scientific">Parvularcula mediterranea</name>
    <dbReference type="NCBI Taxonomy" id="2732508"/>
    <lineage>
        <taxon>Bacteria</taxon>
        <taxon>Pseudomonadati</taxon>
        <taxon>Pseudomonadota</taxon>
        <taxon>Alphaproteobacteria</taxon>
        <taxon>Parvularculales</taxon>
        <taxon>Parvularculaceae</taxon>
        <taxon>Parvularcula</taxon>
    </lineage>
</organism>
<dbReference type="PANTHER" id="PTHR43283:SF18">
    <property type="match status" value="1"/>
</dbReference>
<dbReference type="PANTHER" id="PTHR43283">
    <property type="entry name" value="BETA-LACTAMASE-RELATED"/>
    <property type="match status" value="1"/>
</dbReference>
<feature type="domain" description="Beta-lactamase-related" evidence="1">
    <location>
        <begin position="55"/>
        <end position="375"/>
    </location>
</feature>
<dbReference type="PROSITE" id="PS51257">
    <property type="entry name" value="PROKAR_LIPOPROTEIN"/>
    <property type="match status" value="1"/>
</dbReference>
<keyword evidence="3" id="KW-1185">Reference proteome</keyword>
<dbReference type="RefSeq" id="WP_173200439.1">
    <property type="nucleotide sequence ID" value="NZ_JABFCX010000003.1"/>
</dbReference>
<dbReference type="InterPro" id="IPR050789">
    <property type="entry name" value="Diverse_Enzym_Activities"/>
</dbReference>
<evidence type="ECO:0000259" key="1">
    <source>
        <dbReference type="Pfam" id="PF00144"/>
    </source>
</evidence>
<dbReference type="SUPFAM" id="SSF56601">
    <property type="entry name" value="beta-lactamase/transpeptidase-like"/>
    <property type="match status" value="1"/>
</dbReference>
<dbReference type="Pfam" id="PF00144">
    <property type="entry name" value="Beta-lactamase"/>
    <property type="match status" value="1"/>
</dbReference>
<sequence>MIRASIILGTAALAAGCSQEATEAPALEPTETEAEAVAAEVRRLDGVAVGTEEIDAFFNGFIASGAVPGLSVAIINDNEIVYSRNLGLANVEAGEPIGDDTLFEAASLSKPLFGMLTVKLAEEGVLDLSKPLYEYYPHPDLTDDPRAQEITARMVLSHQTGLPNWRWSDPENVLRFQADPGEAFIYSGEGYEYLEEVLKHNLDTDDLGLDEVFVDRIAGPAGLRDTTFVQSDGETDRKATGYDDGAALEPDLDYGGEDSGFGAAHSVHSTADDYAKAMIAFMEGDILSDEATATFLEGQNSPIPEDEPSRALGLVDWALGFSVYETPFGYLYTHGGNNSGYTSFVMVSPENGWGYTFFTNEDQANDEMIAAAMYLTGAADQ</sequence>
<dbReference type="AlphaFoldDB" id="A0A7Y3W5Y0"/>
<proteinExistence type="predicted"/>
<name>A0A7Y3W5Y0_9PROT</name>
<gene>
    <name evidence="2" type="ORF">HK107_12910</name>
</gene>
<dbReference type="Gene3D" id="3.40.710.10">
    <property type="entry name" value="DD-peptidase/beta-lactamase superfamily"/>
    <property type="match status" value="1"/>
</dbReference>
<dbReference type="EMBL" id="JABFCX010000003">
    <property type="protein sequence ID" value="NNU17225.1"/>
    <property type="molecule type" value="Genomic_DNA"/>
</dbReference>
<dbReference type="InterPro" id="IPR001466">
    <property type="entry name" value="Beta-lactam-related"/>
</dbReference>
<evidence type="ECO:0000313" key="3">
    <source>
        <dbReference type="Proteomes" id="UP000536835"/>
    </source>
</evidence>
<reference evidence="2 3" key="1">
    <citation type="submission" date="2020-05" db="EMBL/GenBank/DDBJ databases">
        <title>Parvularcula mediterraneae sp. nov., isolated from polypropylene straw from shallow seawater of the seashore of Laganas in Zakynthos island, Greece.</title>
        <authorList>
            <person name="Szabo I."/>
            <person name="Al-Omari J."/>
            <person name="Rado J."/>
            <person name="Szerdahelyi G.S."/>
        </authorList>
    </citation>
    <scope>NUCLEOTIDE SEQUENCE [LARGE SCALE GENOMIC DNA]</scope>
    <source>
        <strain evidence="2 3">ZS-1/3</strain>
    </source>
</reference>
<accession>A0A7Y3W5Y0</accession>
<dbReference type="InterPro" id="IPR012338">
    <property type="entry name" value="Beta-lactam/transpept-like"/>
</dbReference>